<organism evidence="1 2">
    <name type="scientific">Pandoraea thiooxydans</name>
    <dbReference type="NCBI Taxonomy" id="445709"/>
    <lineage>
        <taxon>Bacteria</taxon>
        <taxon>Pseudomonadati</taxon>
        <taxon>Pseudomonadota</taxon>
        <taxon>Betaproteobacteria</taxon>
        <taxon>Burkholderiales</taxon>
        <taxon>Burkholderiaceae</taxon>
        <taxon>Pandoraea</taxon>
    </lineage>
</organism>
<proteinExistence type="predicted"/>
<evidence type="ECO:0000313" key="1">
    <source>
        <dbReference type="EMBL" id="AKJ67767.1"/>
    </source>
</evidence>
<dbReference type="PATRIC" id="fig|445709.3.peg.1196"/>
<gene>
    <name evidence="1" type="ORF">ABW99_05550</name>
</gene>
<dbReference type="AlphaFoldDB" id="A0A0G3EQZ1"/>
<dbReference type="Proteomes" id="UP000036700">
    <property type="component" value="Chromosome"/>
</dbReference>
<dbReference type="Gene3D" id="3.10.450.50">
    <property type="match status" value="1"/>
</dbReference>
<protein>
    <recommendedName>
        <fullName evidence="3">SnoaL-like domain-containing protein</fullName>
    </recommendedName>
</protein>
<evidence type="ECO:0000313" key="2">
    <source>
        <dbReference type="Proteomes" id="UP000036700"/>
    </source>
</evidence>
<accession>A0A0G3EQZ1</accession>
<dbReference type="SUPFAM" id="SSF54427">
    <property type="entry name" value="NTF2-like"/>
    <property type="match status" value="1"/>
</dbReference>
<evidence type="ECO:0008006" key="3">
    <source>
        <dbReference type="Google" id="ProtNLM"/>
    </source>
</evidence>
<dbReference type="KEGG" id="ptx:ABW99_05550"/>
<sequence length="129" mass="14678">MIDPQELANRYVEVWNERNAELRRRQIAALWVANGTHYVGTREARGYEELEQRIIGSHEKNVALAGNRFRAVRDACALRDVVTFHWEMLAGHDDTVLAVGLEFLMLDTDGRIVTDYQFVPGQAQPSSHG</sequence>
<dbReference type="OrthoDB" id="9808719at2"/>
<keyword evidence="2" id="KW-1185">Reference proteome</keyword>
<dbReference type="RefSeq" id="WP_047213496.1">
    <property type="nucleotide sequence ID" value="NZ_CP011568.3"/>
</dbReference>
<dbReference type="InterPro" id="IPR032710">
    <property type="entry name" value="NTF2-like_dom_sf"/>
</dbReference>
<dbReference type="STRING" id="445709.ABW99_05550"/>
<name>A0A0G3EQZ1_9BURK</name>
<dbReference type="EMBL" id="CP011568">
    <property type="protein sequence ID" value="AKJ67767.1"/>
    <property type="molecule type" value="Genomic_DNA"/>
</dbReference>
<reference evidence="2" key="1">
    <citation type="submission" date="2015-06" db="EMBL/GenBank/DDBJ databases">
        <authorList>
            <person name="Lim Y.L."/>
            <person name="Ee R."/>
            <person name="Yong D."/>
            <person name="How K.Y."/>
            <person name="Yin W.F."/>
            <person name="Chan K.G."/>
        </authorList>
    </citation>
    <scope>NUCLEOTIDE SEQUENCE [LARGE SCALE GENOMIC DNA]</scope>
    <source>
        <strain evidence="2">DSM 25325</strain>
    </source>
</reference>